<keyword evidence="3" id="KW-1185">Reference proteome</keyword>
<proteinExistence type="inferred from homology"/>
<evidence type="ECO:0000313" key="3">
    <source>
        <dbReference type="Proteomes" id="UP000694427"/>
    </source>
</evidence>
<dbReference type="Pfam" id="PF10209">
    <property type="entry name" value="DUF2340"/>
    <property type="match status" value="1"/>
</dbReference>
<reference evidence="2" key="1">
    <citation type="submission" date="2025-08" db="UniProtKB">
        <authorList>
            <consortium name="Ensembl"/>
        </authorList>
    </citation>
    <scope>IDENTIFICATION</scope>
</reference>
<dbReference type="Proteomes" id="UP000694427">
    <property type="component" value="Unplaced"/>
</dbReference>
<reference evidence="2" key="2">
    <citation type="submission" date="2025-09" db="UniProtKB">
        <authorList>
            <consortium name="Ensembl"/>
        </authorList>
    </citation>
    <scope>IDENTIFICATION</scope>
</reference>
<organism evidence="2 3">
    <name type="scientific">Cyprinus carpio</name>
    <name type="common">Common carp</name>
    <dbReference type="NCBI Taxonomy" id="7962"/>
    <lineage>
        <taxon>Eukaryota</taxon>
        <taxon>Metazoa</taxon>
        <taxon>Chordata</taxon>
        <taxon>Craniata</taxon>
        <taxon>Vertebrata</taxon>
        <taxon>Euteleostomi</taxon>
        <taxon>Actinopterygii</taxon>
        <taxon>Neopterygii</taxon>
        <taxon>Teleostei</taxon>
        <taxon>Ostariophysi</taxon>
        <taxon>Cypriniformes</taxon>
        <taxon>Cyprinidae</taxon>
        <taxon>Cyprininae</taxon>
        <taxon>Cyprinus</taxon>
    </lineage>
</organism>
<name>A0A8C1N4S9_CYPCA</name>
<protein>
    <submittedName>
        <fullName evidence="2">UPF0538 protein C2orf76 homolog</fullName>
    </submittedName>
</protein>
<dbReference type="PANTHER" id="PTHR18444:SF9">
    <property type="entry name" value="UPF0538 PROTEIN C2ORF76"/>
    <property type="match status" value="1"/>
</dbReference>
<sequence length="130" mass="15284">MCESAVLAVRLVRSFEHRNFKPVFYKDVSLDQTVEEFITFVKQEVSTRAGLPLPFKKFDYDTMKIIHGAKPMIQKLHSSEWLTMKSSKPIQRQNGDAIRMQHKRSWSIFSSEASKCEKLIRWSLQIEFTQ</sequence>
<gene>
    <name evidence="2" type="primary">LOC109066840</name>
</gene>
<dbReference type="Ensembl" id="ENSCCRT00010094774.1">
    <property type="protein sequence ID" value="ENSCCRP00010085428.1"/>
    <property type="gene ID" value="ENSCCRG00010037321.1"/>
</dbReference>
<dbReference type="AlphaFoldDB" id="A0A8C1N4S9"/>
<dbReference type="InterPro" id="IPR018794">
    <property type="entry name" value="UPF0538"/>
</dbReference>
<comment type="similarity">
    <text evidence="1">Belongs to the UPF0538 family.</text>
</comment>
<evidence type="ECO:0000256" key="1">
    <source>
        <dbReference type="ARBA" id="ARBA00007176"/>
    </source>
</evidence>
<accession>A0A8C1N4S9</accession>
<evidence type="ECO:0000313" key="2">
    <source>
        <dbReference type="Ensembl" id="ENSCCRP00010085428.1"/>
    </source>
</evidence>
<dbReference type="PANTHER" id="PTHR18444">
    <property type="entry name" value="UPF0538 FAMILY MEMBER"/>
    <property type="match status" value="1"/>
</dbReference>